<sequence>MMKTNKKNKQNYQMLLFCKETGLSIEYDEDNNTFQFQELLVCHDIAPFYSYAYVRINDIILFFGGLDFFAVSKAVHIPLRNCVAILTEENNDVHIIGGVKDKDIKISTHMKTKVRIWDPSQLVIICLFSKNEIKFIIQYWIRTLQIRFGWIYDFNQLIMKYSK</sequence>
<evidence type="ECO:0000313" key="1">
    <source>
        <dbReference type="EMBL" id="ETO05822.1"/>
    </source>
</evidence>
<proteinExistence type="predicted"/>
<accession>X6LXF6</accession>
<keyword evidence="2" id="KW-1185">Reference proteome</keyword>
<reference evidence="1 2" key="1">
    <citation type="journal article" date="2013" name="Curr. Biol.">
        <title>The Genome of the Foraminiferan Reticulomyxa filosa.</title>
        <authorList>
            <person name="Glockner G."/>
            <person name="Hulsmann N."/>
            <person name="Schleicher M."/>
            <person name="Noegel A.A."/>
            <person name="Eichinger L."/>
            <person name="Gallinger C."/>
            <person name="Pawlowski J."/>
            <person name="Sierra R."/>
            <person name="Euteneuer U."/>
            <person name="Pillet L."/>
            <person name="Moustafa A."/>
            <person name="Platzer M."/>
            <person name="Groth M."/>
            <person name="Szafranski K."/>
            <person name="Schliwa M."/>
        </authorList>
    </citation>
    <scope>NUCLEOTIDE SEQUENCE [LARGE SCALE GENOMIC DNA]</scope>
</reference>
<dbReference type="Proteomes" id="UP000023152">
    <property type="component" value="Unassembled WGS sequence"/>
</dbReference>
<organism evidence="1 2">
    <name type="scientific">Reticulomyxa filosa</name>
    <dbReference type="NCBI Taxonomy" id="46433"/>
    <lineage>
        <taxon>Eukaryota</taxon>
        <taxon>Sar</taxon>
        <taxon>Rhizaria</taxon>
        <taxon>Retaria</taxon>
        <taxon>Foraminifera</taxon>
        <taxon>Monothalamids</taxon>
        <taxon>Reticulomyxidae</taxon>
        <taxon>Reticulomyxa</taxon>
    </lineage>
</organism>
<dbReference type="EMBL" id="ASPP01027746">
    <property type="protein sequence ID" value="ETO05822.1"/>
    <property type="molecule type" value="Genomic_DNA"/>
</dbReference>
<name>X6LXF6_RETFI</name>
<protein>
    <submittedName>
        <fullName evidence="1">Uncharacterized protein</fullName>
    </submittedName>
</protein>
<evidence type="ECO:0000313" key="2">
    <source>
        <dbReference type="Proteomes" id="UP000023152"/>
    </source>
</evidence>
<dbReference type="AlphaFoldDB" id="X6LXF6"/>
<comment type="caution">
    <text evidence="1">The sequence shown here is derived from an EMBL/GenBank/DDBJ whole genome shotgun (WGS) entry which is preliminary data.</text>
</comment>
<gene>
    <name evidence="1" type="ORF">RFI_31573</name>
</gene>